<feature type="compositionally biased region" description="Low complexity" evidence="1">
    <location>
        <begin position="392"/>
        <end position="402"/>
    </location>
</feature>
<proteinExistence type="predicted"/>
<dbReference type="SMART" id="SM01272">
    <property type="entry name" value="LsmAD"/>
    <property type="match status" value="1"/>
</dbReference>
<reference evidence="3" key="1">
    <citation type="journal article" date="2021" name="Nat. Commun.">
        <title>Genetic determinants of endophytism in the Arabidopsis root mycobiome.</title>
        <authorList>
            <person name="Mesny F."/>
            <person name="Miyauchi S."/>
            <person name="Thiergart T."/>
            <person name="Pickel B."/>
            <person name="Atanasova L."/>
            <person name="Karlsson M."/>
            <person name="Huettel B."/>
            <person name="Barry K.W."/>
            <person name="Haridas S."/>
            <person name="Chen C."/>
            <person name="Bauer D."/>
            <person name="Andreopoulos W."/>
            <person name="Pangilinan J."/>
            <person name="LaButti K."/>
            <person name="Riley R."/>
            <person name="Lipzen A."/>
            <person name="Clum A."/>
            <person name="Drula E."/>
            <person name="Henrissat B."/>
            <person name="Kohler A."/>
            <person name="Grigoriev I.V."/>
            <person name="Martin F.M."/>
            <person name="Hacquard S."/>
        </authorList>
    </citation>
    <scope>NUCLEOTIDE SEQUENCE</scope>
    <source>
        <strain evidence="3">MPI-SDFR-AT-0120</strain>
    </source>
</reference>
<feature type="compositionally biased region" description="Basic residues" evidence="1">
    <location>
        <begin position="1083"/>
        <end position="1093"/>
    </location>
</feature>
<protein>
    <submittedName>
        <fullName evidence="3">PAB1 binding protein-like protein</fullName>
    </submittedName>
</protein>
<gene>
    <name evidence="3" type="ORF">FB567DRAFT_542919</name>
</gene>
<feature type="compositionally biased region" description="Polar residues" evidence="1">
    <location>
        <begin position="104"/>
        <end position="115"/>
    </location>
</feature>
<dbReference type="InterPro" id="IPR045117">
    <property type="entry name" value="ATXN2-like"/>
</dbReference>
<evidence type="ECO:0000313" key="4">
    <source>
        <dbReference type="Proteomes" id="UP000813461"/>
    </source>
</evidence>
<feature type="compositionally biased region" description="Low complexity" evidence="1">
    <location>
        <begin position="474"/>
        <end position="485"/>
    </location>
</feature>
<dbReference type="EMBL" id="JAGMVJ010000001">
    <property type="protein sequence ID" value="KAH7094477.1"/>
    <property type="molecule type" value="Genomic_DNA"/>
</dbReference>
<feature type="region of interest" description="Disordered" evidence="1">
    <location>
        <begin position="1054"/>
        <end position="1131"/>
    </location>
</feature>
<feature type="compositionally biased region" description="Polar residues" evidence="1">
    <location>
        <begin position="706"/>
        <end position="717"/>
    </location>
</feature>
<feature type="region of interest" description="Disordered" evidence="1">
    <location>
        <begin position="1008"/>
        <end position="1042"/>
    </location>
</feature>
<dbReference type="InterPro" id="IPR025852">
    <property type="entry name" value="SM_dom_ATX"/>
</dbReference>
<accession>A0A8K0W3P2</accession>
<feature type="region of interest" description="Disordered" evidence="1">
    <location>
        <begin position="590"/>
        <end position="717"/>
    </location>
</feature>
<evidence type="ECO:0000256" key="1">
    <source>
        <dbReference type="SAM" id="MobiDB-lite"/>
    </source>
</evidence>
<feature type="compositionally biased region" description="Polar residues" evidence="1">
    <location>
        <begin position="1094"/>
        <end position="1110"/>
    </location>
</feature>
<feature type="compositionally biased region" description="Polar residues" evidence="1">
    <location>
        <begin position="653"/>
        <end position="670"/>
    </location>
</feature>
<organism evidence="3 4">
    <name type="scientific">Paraphoma chrysanthemicola</name>
    <dbReference type="NCBI Taxonomy" id="798071"/>
    <lineage>
        <taxon>Eukaryota</taxon>
        <taxon>Fungi</taxon>
        <taxon>Dikarya</taxon>
        <taxon>Ascomycota</taxon>
        <taxon>Pezizomycotina</taxon>
        <taxon>Dothideomycetes</taxon>
        <taxon>Pleosporomycetidae</taxon>
        <taxon>Pleosporales</taxon>
        <taxon>Pleosporineae</taxon>
        <taxon>Phaeosphaeriaceae</taxon>
        <taxon>Paraphoma</taxon>
    </lineage>
</organism>
<feature type="compositionally biased region" description="Basic and acidic residues" evidence="1">
    <location>
        <begin position="352"/>
        <end position="363"/>
    </location>
</feature>
<feature type="region of interest" description="Disordered" evidence="1">
    <location>
        <begin position="1"/>
        <end position="46"/>
    </location>
</feature>
<dbReference type="GO" id="GO:0010494">
    <property type="term" value="C:cytoplasmic stress granule"/>
    <property type="evidence" value="ECO:0007669"/>
    <property type="project" value="TreeGrafter"/>
</dbReference>
<feature type="compositionally biased region" description="Low complexity" evidence="1">
    <location>
        <begin position="856"/>
        <end position="876"/>
    </location>
</feature>
<dbReference type="OrthoDB" id="2275718at2759"/>
<feature type="region of interest" description="Disordered" evidence="1">
    <location>
        <begin position="472"/>
        <end position="510"/>
    </location>
</feature>
<feature type="region of interest" description="Disordered" evidence="1">
    <location>
        <begin position="76"/>
        <end position="145"/>
    </location>
</feature>
<feature type="compositionally biased region" description="Low complexity" evidence="1">
    <location>
        <begin position="744"/>
        <end position="755"/>
    </location>
</feature>
<feature type="region of interest" description="Disordered" evidence="1">
    <location>
        <begin position="347"/>
        <end position="453"/>
    </location>
</feature>
<name>A0A8K0W3P2_9PLEO</name>
<feature type="compositionally biased region" description="Low complexity" evidence="1">
    <location>
        <begin position="671"/>
        <end position="690"/>
    </location>
</feature>
<dbReference type="GO" id="GO:0034063">
    <property type="term" value="P:stress granule assembly"/>
    <property type="evidence" value="ECO:0007669"/>
    <property type="project" value="TreeGrafter"/>
</dbReference>
<feature type="compositionally biased region" description="Low complexity" evidence="1">
    <location>
        <begin position="921"/>
        <end position="931"/>
    </location>
</feature>
<evidence type="ECO:0000313" key="3">
    <source>
        <dbReference type="EMBL" id="KAH7094477.1"/>
    </source>
</evidence>
<evidence type="ECO:0000259" key="2">
    <source>
        <dbReference type="SMART" id="SM01272"/>
    </source>
</evidence>
<dbReference type="InterPro" id="IPR009604">
    <property type="entry name" value="LsmAD_domain"/>
</dbReference>
<keyword evidence="4" id="KW-1185">Reference proteome</keyword>
<dbReference type="Pfam" id="PF14438">
    <property type="entry name" value="SM-ATX"/>
    <property type="match status" value="1"/>
</dbReference>
<feature type="compositionally biased region" description="Low complexity" evidence="1">
    <location>
        <begin position="1029"/>
        <end position="1042"/>
    </location>
</feature>
<feature type="region of interest" description="Disordered" evidence="1">
    <location>
        <begin position="731"/>
        <end position="781"/>
    </location>
</feature>
<feature type="region of interest" description="Disordered" evidence="1">
    <location>
        <begin position="841"/>
        <end position="931"/>
    </location>
</feature>
<sequence>MSTAATASSSSNALNPPAAPPARPLKMSTTGKVLDAQRKPASPVDAGQRCTRLGLACGPRFVSSLDRARSLEFRGATCGQSQGATVQRRRPPMAEPRAKPPQKAWTQGTNPITQRPSNPPASNGASPAPKPSPNSTASPGEAGVPMRHLSDRMMYLLANLTGLPGTITLKNGEKYSGVLSGTSLDPSELRYVFKMVKKLLPAANAQTNGTGDISDDYVGVGDYHVMSFDMSDVADFNVNNVVLDKSQTKGQNGTAGFRTDTDISGNMAIRERNLQKWEPTEIDPNLTLESSGRSSEWDQFSTNERLFGVKSNYDETYYTTTINRSDPQYAQKAARAEKLAREIEASSALNSHVREERGGHAPADDGGDEEDKYSGVRRDYSQVSSGPSKYTPPARRAPAPQATVPGAPVDPAIISSSVARPDAIPKANQRTASPAAEKAPAAEPSKVDVDVPKGPAVSTLSDILKDSAAKAEVKPAAVAKPIPDASQKPSSTIKPTVAAIPPRKAGRPHDATTNVEHDLLDSFKQFSAAEKLRMSERQRTIARENKAVKLNDLKKFALNFKLSTPVPSDLVPILAKDETKQQAIVEKALKQAQETKTTPPKPASTLADVKATARPAPTKPDSTHASPSAAQQNQRPRPGQPPYASASMRERSQQNFNQIPQRGQGPLSTRLQLSHQQHKQQSGLPYNNIPQPIPPQDMRAPPTGPSNPSSGIQTPTSTVSTRFNVRANEFKPNPAANTFQPLGNPSTNSSPRPTSATKPEPRKPLAITSFFGGQRPPAKQAETKENFNAIARMQKEAQAQVTTKTHSDFPPPFRTPPTWDFPTANAEKTHVQMFEHATAPVPLSAPHGAMSNGSIPHQHQLPPHLHGPQPGNQGQNSHHTPRGPPVQPHHGQAPHHYGGEHMQFSHSTSSVHPSPRPMPPYVYGQQPQPMPGYPQQVQMPQYGMSPGVQHVGLRNAQPGQFISPPPAMGGHMMTNQPSNGPYMGMPGNPQMQMYSPAPGPAYPQYPGHMPGGPGTNGAFPNSPRPGAPMMSHQGSQQGHQQPPMMYMQAGAQGPQMFQVPPGSMTPMRGPYPQPHQPHYGSPHQHHQFPHQHRGTPSGSYSQPMMQQHSIPGQGPPTGPANHGPDGSDEPK</sequence>
<dbReference type="PANTHER" id="PTHR12854:SF7">
    <property type="entry name" value="ATAXIN-2 HOMOLOG"/>
    <property type="match status" value="1"/>
</dbReference>
<dbReference type="Proteomes" id="UP000813461">
    <property type="component" value="Unassembled WGS sequence"/>
</dbReference>
<dbReference type="AlphaFoldDB" id="A0A8K0W3P2"/>
<dbReference type="PANTHER" id="PTHR12854">
    <property type="entry name" value="ATAXIN 2-RELATED"/>
    <property type="match status" value="1"/>
</dbReference>
<feature type="domain" description="LsmAD" evidence="2">
    <location>
        <begin position="307"/>
        <end position="379"/>
    </location>
</feature>
<feature type="compositionally biased region" description="Low complexity" evidence="1">
    <location>
        <begin position="1"/>
        <end position="16"/>
    </location>
</feature>
<feature type="compositionally biased region" description="Low complexity" evidence="1">
    <location>
        <begin position="432"/>
        <end position="444"/>
    </location>
</feature>
<dbReference type="GO" id="GO:0003729">
    <property type="term" value="F:mRNA binding"/>
    <property type="evidence" value="ECO:0007669"/>
    <property type="project" value="TreeGrafter"/>
</dbReference>
<comment type="caution">
    <text evidence="3">The sequence shown here is derived from an EMBL/GenBank/DDBJ whole genome shotgun (WGS) entry which is preliminary data.</text>
</comment>
<dbReference type="Pfam" id="PF06741">
    <property type="entry name" value="LsmAD"/>
    <property type="match status" value="1"/>
</dbReference>
<feature type="compositionally biased region" description="Low complexity" evidence="1">
    <location>
        <begin position="120"/>
        <end position="139"/>
    </location>
</feature>